<evidence type="ECO:0000313" key="2">
    <source>
        <dbReference type="EMBL" id="SEK88644.1"/>
    </source>
</evidence>
<accession>A0A1H7KQ00</accession>
<keyword evidence="3" id="KW-1185">Reference proteome</keyword>
<dbReference type="OrthoDB" id="8568245at2"/>
<sequence>MGQAKLRGNKEERIGQSKAKRQPPETGLYVSTRKPLGMRFVVEDVIFDEDEEGFFLVQLIDKASADDMSVMGDELDPDEWFALVDQYGLVKTRS</sequence>
<protein>
    <submittedName>
        <fullName evidence="2">Uncharacterized protein</fullName>
    </submittedName>
</protein>
<dbReference type="RefSeq" id="WP_090828134.1">
    <property type="nucleotide sequence ID" value="NZ_FOBH01000003.1"/>
</dbReference>
<dbReference type="EMBL" id="FOBH01000003">
    <property type="protein sequence ID" value="SEK88644.1"/>
    <property type="molecule type" value="Genomic_DNA"/>
</dbReference>
<dbReference type="Proteomes" id="UP000198620">
    <property type="component" value="Unassembled WGS sequence"/>
</dbReference>
<dbReference type="Pfam" id="PF26332">
    <property type="entry name" value="DUF8087"/>
    <property type="match status" value="1"/>
</dbReference>
<evidence type="ECO:0000256" key="1">
    <source>
        <dbReference type="SAM" id="MobiDB-lite"/>
    </source>
</evidence>
<name>A0A1H7KQ00_9PROT</name>
<organism evidence="2 3">
    <name type="scientific">Nitrosovibrio tenuis</name>
    <dbReference type="NCBI Taxonomy" id="1233"/>
    <lineage>
        <taxon>Bacteria</taxon>
        <taxon>Pseudomonadati</taxon>
        <taxon>Pseudomonadota</taxon>
        <taxon>Betaproteobacteria</taxon>
        <taxon>Nitrosomonadales</taxon>
        <taxon>Nitrosomonadaceae</taxon>
        <taxon>Nitrosovibrio</taxon>
    </lineage>
</organism>
<feature type="region of interest" description="Disordered" evidence="1">
    <location>
        <begin position="1"/>
        <end position="29"/>
    </location>
</feature>
<proteinExistence type="predicted"/>
<dbReference type="AlphaFoldDB" id="A0A1H7KQ00"/>
<reference evidence="2 3" key="1">
    <citation type="submission" date="2016-10" db="EMBL/GenBank/DDBJ databases">
        <authorList>
            <person name="de Groot N.N."/>
        </authorList>
    </citation>
    <scope>NUCLEOTIDE SEQUENCE [LARGE SCALE GENOMIC DNA]</scope>
    <source>
        <strain evidence="2 3">Nv1</strain>
    </source>
</reference>
<evidence type="ECO:0000313" key="3">
    <source>
        <dbReference type="Proteomes" id="UP000198620"/>
    </source>
</evidence>
<dbReference type="InterPro" id="IPR058400">
    <property type="entry name" value="DUF8087"/>
</dbReference>
<gene>
    <name evidence="2" type="ORF">SAMN05216387_103297</name>
</gene>